<dbReference type="InterPro" id="IPR025234">
    <property type="entry name" value="YjzH-like"/>
</dbReference>
<protein>
    <submittedName>
        <fullName evidence="1">DUF4177 domain-containing protein</fullName>
    </submittedName>
</protein>
<dbReference type="EMBL" id="VICE01000133">
    <property type="protein sequence ID" value="TQD40970.1"/>
    <property type="molecule type" value="Genomic_DNA"/>
</dbReference>
<sequence length="58" mass="6866">MSNRWQHKVTEVPYKLFANQTEQLQQELDKHGQQGWELVSVIQSQSTHALRLFFKKPA</sequence>
<evidence type="ECO:0000313" key="1">
    <source>
        <dbReference type="EMBL" id="TQD40970.1"/>
    </source>
</evidence>
<dbReference type="Proteomes" id="UP000318212">
    <property type="component" value="Unassembled WGS sequence"/>
</dbReference>
<dbReference type="RefSeq" id="WP_141519426.1">
    <property type="nucleotide sequence ID" value="NZ_VICE01000133.1"/>
</dbReference>
<dbReference type="AlphaFoldDB" id="A0A507ZTI5"/>
<dbReference type="Pfam" id="PF13783">
    <property type="entry name" value="DUF4177"/>
    <property type="match status" value="1"/>
</dbReference>
<evidence type="ECO:0000313" key="2">
    <source>
        <dbReference type="Proteomes" id="UP000318212"/>
    </source>
</evidence>
<gene>
    <name evidence="1" type="ORF">FKV25_14100</name>
</gene>
<keyword evidence="2" id="KW-1185">Reference proteome</keyword>
<accession>A0A507ZTI5</accession>
<name>A0A507ZTI5_9GAMM</name>
<reference evidence="1 2" key="1">
    <citation type="submission" date="2019-06" db="EMBL/GenBank/DDBJ databases">
        <title>Lysobacter alkalisoli sp. nov. isolated from saline soil.</title>
        <authorList>
            <person name="Sun J.-Q."/>
            <person name="Xu L."/>
        </authorList>
    </citation>
    <scope>NUCLEOTIDE SEQUENCE [LARGE SCALE GENOMIC DNA]</scope>
    <source>
        <strain evidence="1 2">JCM 31130</strain>
    </source>
</reference>
<proteinExistence type="predicted"/>
<dbReference type="OrthoDB" id="9799495at2"/>
<organism evidence="1 2">
    <name type="scientific">Marilutibacter aestuarii</name>
    <dbReference type="NCBI Taxonomy" id="1706195"/>
    <lineage>
        <taxon>Bacteria</taxon>
        <taxon>Pseudomonadati</taxon>
        <taxon>Pseudomonadota</taxon>
        <taxon>Gammaproteobacteria</taxon>
        <taxon>Lysobacterales</taxon>
        <taxon>Lysobacteraceae</taxon>
        <taxon>Marilutibacter</taxon>
    </lineage>
</organism>
<comment type="caution">
    <text evidence="1">The sequence shown here is derived from an EMBL/GenBank/DDBJ whole genome shotgun (WGS) entry which is preliminary data.</text>
</comment>